<organism evidence="8">
    <name type="scientific">uncultured bacterium</name>
    <name type="common">gcode 4</name>
    <dbReference type="NCBI Taxonomy" id="1234023"/>
    <lineage>
        <taxon>Bacteria</taxon>
        <taxon>environmental samples</taxon>
    </lineage>
</organism>
<dbReference type="SUPFAM" id="SSF53335">
    <property type="entry name" value="S-adenosyl-L-methionine-dependent methyltransferases"/>
    <property type="match status" value="1"/>
</dbReference>
<keyword evidence="2 5" id="KW-0808">Transferase</keyword>
<evidence type="ECO:0000256" key="3">
    <source>
        <dbReference type="ARBA" id="ARBA00022691"/>
    </source>
</evidence>
<dbReference type="InterPro" id="IPR050390">
    <property type="entry name" value="C5-Methyltransferase"/>
</dbReference>
<dbReference type="PROSITE" id="PS00095">
    <property type="entry name" value="C5_MTASE_2"/>
    <property type="match status" value="1"/>
</dbReference>
<evidence type="ECO:0000256" key="2">
    <source>
        <dbReference type="ARBA" id="ARBA00022679"/>
    </source>
</evidence>
<keyword evidence="1 5" id="KW-0489">Methyltransferase</keyword>
<evidence type="ECO:0000256" key="1">
    <source>
        <dbReference type="ARBA" id="ARBA00022603"/>
    </source>
</evidence>
<dbReference type="GO" id="GO:0044027">
    <property type="term" value="P:negative regulation of gene expression via chromosomal CpG island methylation"/>
    <property type="evidence" value="ECO:0007669"/>
    <property type="project" value="TreeGrafter"/>
</dbReference>
<dbReference type="Gene3D" id="3.90.120.10">
    <property type="entry name" value="DNA Methylase, subunit A, domain 2"/>
    <property type="match status" value="1"/>
</dbReference>
<dbReference type="InterPro" id="IPR029063">
    <property type="entry name" value="SAM-dependent_MTases_sf"/>
</dbReference>
<dbReference type="EC" id="2.1.1.37" evidence="7"/>
<comment type="caution">
    <text evidence="8">The sequence shown here is derived from an EMBL/GenBank/DDBJ whole genome shotgun (WGS) entry which is preliminary data.</text>
</comment>
<dbReference type="InterPro" id="IPR001525">
    <property type="entry name" value="C5_MeTfrase"/>
</dbReference>
<keyword evidence="3 5" id="KW-0949">S-adenosyl-L-methionine</keyword>
<evidence type="ECO:0000256" key="6">
    <source>
        <dbReference type="RuleBase" id="RU000416"/>
    </source>
</evidence>
<evidence type="ECO:0000313" key="8">
    <source>
        <dbReference type="EMBL" id="EKE27564.1"/>
    </source>
</evidence>
<dbReference type="Gene3D" id="3.40.50.150">
    <property type="entry name" value="Vaccinia Virus protein VP39"/>
    <property type="match status" value="1"/>
</dbReference>
<dbReference type="GO" id="GO:0003677">
    <property type="term" value="F:DNA binding"/>
    <property type="evidence" value="ECO:0007669"/>
    <property type="project" value="TreeGrafter"/>
</dbReference>
<protein>
    <recommendedName>
        <fullName evidence="7">Cytosine-specific methyltransferase</fullName>
        <ecNumber evidence="7">2.1.1.37</ecNumber>
    </recommendedName>
</protein>
<evidence type="ECO:0000256" key="4">
    <source>
        <dbReference type="ARBA" id="ARBA00022747"/>
    </source>
</evidence>
<dbReference type="PANTHER" id="PTHR10629:SF52">
    <property type="entry name" value="DNA (CYTOSINE-5)-METHYLTRANSFERASE 1"/>
    <property type="match status" value="1"/>
</dbReference>
<dbReference type="NCBIfam" id="TIGR00675">
    <property type="entry name" value="dcm"/>
    <property type="match status" value="1"/>
</dbReference>
<name>K2GBK0_9BACT</name>
<gene>
    <name evidence="8" type="ORF">ACD_3C00192G0009</name>
</gene>
<dbReference type="PRINTS" id="PR00105">
    <property type="entry name" value="C5METTRFRASE"/>
</dbReference>
<dbReference type="EMBL" id="AMFJ01000466">
    <property type="protein sequence ID" value="EKE27564.1"/>
    <property type="molecule type" value="Genomic_DNA"/>
</dbReference>
<dbReference type="PROSITE" id="PS00094">
    <property type="entry name" value="C5_MTASE_1"/>
    <property type="match status" value="1"/>
</dbReference>
<evidence type="ECO:0000256" key="7">
    <source>
        <dbReference type="RuleBase" id="RU000417"/>
    </source>
</evidence>
<evidence type="ECO:0000256" key="5">
    <source>
        <dbReference type="PROSITE-ProRule" id="PRU01016"/>
    </source>
</evidence>
<comment type="similarity">
    <text evidence="5 6">Belongs to the class I-like SAM-binding methyltransferase superfamily. C5-methyltransferase family.</text>
</comment>
<dbReference type="PROSITE" id="PS51679">
    <property type="entry name" value="SAM_MT_C5"/>
    <property type="match status" value="1"/>
</dbReference>
<dbReference type="AlphaFoldDB" id="K2GBK0"/>
<sequence length="360" mass="42769">MALISKKIKVVDLFCGIGWITRWFVDEGFKVIAGIDFVESCRYWYEKNNNWAQFIHKDIRDFSGEELSNLYKEDCDIKILIWCAPCQPFSWINTNKVDYFFNSEKANTRSPLDKFANLIEMTQPHIVSMENVANLANTKKYPAFKNFLDILAKNWYETDYKIIDTSTYWIPQKRKRLVLLASKLGKIKLIDPTHKNPITLREAIWHLPSIWIGEIHPSDPYHRAQEMSNLNKERIKYIPKNWWNLKWAPDYLIPECHKKASWKTYSSSVYARMKWDEPSPTLTTQCLWIWNWRYWHPEQDRAISLREAAMIQTFPQDYEFVEDTSNYCLQKVVKYIGNAVPVKLWQVIAKSIKNHIEALP</sequence>
<dbReference type="GO" id="GO:0003886">
    <property type="term" value="F:DNA (cytosine-5-)-methyltransferase activity"/>
    <property type="evidence" value="ECO:0007669"/>
    <property type="project" value="UniProtKB-EC"/>
</dbReference>
<reference evidence="8" key="1">
    <citation type="journal article" date="2012" name="Science">
        <title>Fermentation, hydrogen, and sulfur metabolism in multiple uncultivated bacterial phyla.</title>
        <authorList>
            <person name="Wrighton K.C."/>
            <person name="Thomas B.C."/>
            <person name="Sharon I."/>
            <person name="Miller C.S."/>
            <person name="Castelle C.J."/>
            <person name="VerBerkmoes N.C."/>
            <person name="Wilkins M.J."/>
            <person name="Hettich R.L."/>
            <person name="Lipton M.S."/>
            <person name="Williams K.H."/>
            <person name="Long P.E."/>
            <person name="Banfield J.F."/>
        </authorList>
    </citation>
    <scope>NUCLEOTIDE SEQUENCE [LARGE SCALE GENOMIC DNA]</scope>
</reference>
<feature type="active site" evidence="5">
    <location>
        <position position="86"/>
    </location>
</feature>
<dbReference type="InterPro" id="IPR018117">
    <property type="entry name" value="C5_DNA_meth_AS"/>
</dbReference>
<proteinExistence type="inferred from homology"/>
<accession>K2GBK0</accession>
<dbReference type="Pfam" id="PF00145">
    <property type="entry name" value="DNA_methylase"/>
    <property type="match status" value="1"/>
</dbReference>
<dbReference type="GO" id="GO:0009307">
    <property type="term" value="P:DNA restriction-modification system"/>
    <property type="evidence" value="ECO:0007669"/>
    <property type="project" value="UniProtKB-KW"/>
</dbReference>
<comment type="catalytic activity">
    <reaction evidence="7">
        <text>a 2'-deoxycytidine in DNA + S-adenosyl-L-methionine = a 5-methyl-2'-deoxycytidine in DNA + S-adenosyl-L-homocysteine + H(+)</text>
        <dbReference type="Rhea" id="RHEA:13681"/>
        <dbReference type="Rhea" id="RHEA-COMP:11369"/>
        <dbReference type="Rhea" id="RHEA-COMP:11370"/>
        <dbReference type="ChEBI" id="CHEBI:15378"/>
        <dbReference type="ChEBI" id="CHEBI:57856"/>
        <dbReference type="ChEBI" id="CHEBI:59789"/>
        <dbReference type="ChEBI" id="CHEBI:85452"/>
        <dbReference type="ChEBI" id="CHEBI:85454"/>
        <dbReference type="EC" id="2.1.1.37"/>
    </reaction>
</comment>
<keyword evidence="4" id="KW-0680">Restriction system</keyword>
<dbReference type="InterPro" id="IPR031303">
    <property type="entry name" value="C5_meth_CS"/>
</dbReference>
<dbReference type="GO" id="GO:0032259">
    <property type="term" value="P:methylation"/>
    <property type="evidence" value="ECO:0007669"/>
    <property type="project" value="UniProtKB-KW"/>
</dbReference>
<dbReference type="PANTHER" id="PTHR10629">
    <property type="entry name" value="CYTOSINE-SPECIFIC METHYLTRANSFERASE"/>
    <property type="match status" value="1"/>
</dbReference>